<evidence type="ECO:0000256" key="1">
    <source>
        <dbReference type="SAM" id="MobiDB-lite"/>
    </source>
</evidence>
<reference evidence="2" key="1">
    <citation type="submission" date="2022-11" db="EMBL/GenBank/DDBJ databases">
        <title>Genome Resource of Sclerotinia nivalis Strain SnTB1, a Plant Pathogen Isolated from American Ginseng.</title>
        <authorList>
            <person name="Fan S."/>
        </authorList>
    </citation>
    <scope>NUCLEOTIDE SEQUENCE</scope>
    <source>
        <strain evidence="2">SnTB1</strain>
    </source>
</reference>
<proteinExistence type="predicted"/>
<gene>
    <name evidence="2" type="ORF">OCU04_000960</name>
</gene>
<name>A0A9X0AX59_9HELO</name>
<keyword evidence="3" id="KW-1185">Reference proteome</keyword>
<organism evidence="2 3">
    <name type="scientific">Sclerotinia nivalis</name>
    <dbReference type="NCBI Taxonomy" id="352851"/>
    <lineage>
        <taxon>Eukaryota</taxon>
        <taxon>Fungi</taxon>
        <taxon>Dikarya</taxon>
        <taxon>Ascomycota</taxon>
        <taxon>Pezizomycotina</taxon>
        <taxon>Leotiomycetes</taxon>
        <taxon>Helotiales</taxon>
        <taxon>Sclerotiniaceae</taxon>
        <taxon>Sclerotinia</taxon>
    </lineage>
</organism>
<evidence type="ECO:0000313" key="3">
    <source>
        <dbReference type="Proteomes" id="UP001152300"/>
    </source>
</evidence>
<dbReference type="AlphaFoldDB" id="A0A9X0AX59"/>
<dbReference type="Proteomes" id="UP001152300">
    <property type="component" value="Unassembled WGS sequence"/>
</dbReference>
<dbReference type="EMBL" id="JAPEIS010000001">
    <property type="protein sequence ID" value="KAJ8070587.1"/>
    <property type="molecule type" value="Genomic_DNA"/>
</dbReference>
<dbReference type="OrthoDB" id="3540493at2759"/>
<feature type="region of interest" description="Disordered" evidence="1">
    <location>
        <begin position="210"/>
        <end position="249"/>
    </location>
</feature>
<evidence type="ECO:0000313" key="2">
    <source>
        <dbReference type="EMBL" id="KAJ8070587.1"/>
    </source>
</evidence>
<comment type="caution">
    <text evidence="2">The sequence shown here is derived from an EMBL/GenBank/DDBJ whole genome shotgun (WGS) entry which is preliminary data.</text>
</comment>
<protein>
    <submittedName>
        <fullName evidence="2">Uncharacterized protein</fullName>
    </submittedName>
</protein>
<accession>A0A9X0AX59</accession>
<feature type="region of interest" description="Disordered" evidence="1">
    <location>
        <begin position="42"/>
        <end position="106"/>
    </location>
</feature>
<sequence length="276" mass="30503">MSASSGREGHFAIHVEDTWGKRRLCFIPCSCGEKYYPPDAKNAVPLAPHEYVPSHPGYRPLSSDEDEYEDTTHYVTQDSSSPPPQGAAWSAGHNRADSGDSEDPLTWSKKKLEQKTGSIAGLVGDLEKAHIGESTMSNWSSWSWSTEWCKWVRSREKPTGVREYDCHALSGHWSDWSSSEASGQWERSAKDPDGNWGYEYKSDVEILTTDKGKRKKKDSAGPSTTTTLCPDDTSEGIGGISSPQSASQEGLLVDTVKKEKISMCFTTSATKKARWL</sequence>